<feature type="binding site" evidence="27">
    <location>
        <position position="186"/>
    </location>
    <ligand>
        <name>2-oxoglutarate</name>
        <dbReference type="ChEBI" id="CHEBI:16810"/>
    </ligand>
</feature>
<organism evidence="29 30">
    <name type="scientific">Strigamia maritima</name>
    <name type="common">European centipede</name>
    <name type="synonym">Geophilus maritimus</name>
    <dbReference type="NCBI Taxonomy" id="126957"/>
    <lineage>
        <taxon>Eukaryota</taxon>
        <taxon>Metazoa</taxon>
        <taxon>Ecdysozoa</taxon>
        <taxon>Arthropoda</taxon>
        <taxon>Myriapoda</taxon>
        <taxon>Chilopoda</taxon>
        <taxon>Pleurostigmophora</taxon>
        <taxon>Geophilomorpha</taxon>
        <taxon>Linotaeniidae</taxon>
        <taxon>Strigamia</taxon>
    </lineage>
</organism>
<dbReference type="FunFam" id="2.60.120.590:FF:000004">
    <property type="entry name" value="DNA oxidative demethylase ALKBH2"/>
    <property type="match status" value="1"/>
</dbReference>
<comment type="subcellular location">
    <subcellularLocation>
        <location evidence="2">Nucleus</location>
        <location evidence="2">Nucleolus</location>
    </subcellularLocation>
    <subcellularLocation>
        <location evidence="3">Nucleus</location>
        <location evidence="3">Nucleoplasm</location>
    </subcellularLocation>
</comment>
<keyword evidence="10" id="KW-0234">DNA repair</keyword>
<comment type="catalytic activity">
    <reaction evidence="14">
        <text>a 1,N(6)-etheno-2'-deoxyadenosine in single-stranded DNA + 2-oxoglutarate + O2 + H2O = a 2'-deoxyadenosine in single-stranded DNA + glyoxal + succinate + CO2</text>
        <dbReference type="Rhea" id="RHEA:70459"/>
        <dbReference type="Rhea" id="RHEA-COMP:17896"/>
        <dbReference type="Rhea" id="RHEA-COMP:17904"/>
        <dbReference type="ChEBI" id="CHEBI:15377"/>
        <dbReference type="ChEBI" id="CHEBI:15379"/>
        <dbReference type="ChEBI" id="CHEBI:16526"/>
        <dbReference type="ChEBI" id="CHEBI:16810"/>
        <dbReference type="ChEBI" id="CHEBI:30031"/>
        <dbReference type="ChEBI" id="CHEBI:34779"/>
        <dbReference type="ChEBI" id="CHEBI:90615"/>
        <dbReference type="ChEBI" id="CHEBI:189583"/>
    </reaction>
    <physiologicalReaction direction="left-to-right" evidence="14">
        <dbReference type="Rhea" id="RHEA:70460"/>
    </physiologicalReaction>
</comment>
<dbReference type="Pfam" id="PF13532">
    <property type="entry name" value="2OG-FeII_Oxy_2"/>
    <property type="match status" value="1"/>
</dbReference>
<dbReference type="InterPro" id="IPR032852">
    <property type="entry name" value="ALKBH2"/>
</dbReference>
<comment type="catalytic activity">
    <reaction evidence="18">
        <text>a 3,N(4)-etheno-2'-deoxycytidine in single-stranded DNA + 2-oxoglutarate + O2 + H2O = a 2'-deoxycytidine in single-stranded DNA + glyoxal + succinate + CO2</text>
        <dbReference type="Rhea" id="RHEA:70471"/>
        <dbReference type="Rhea" id="RHEA-COMP:12846"/>
        <dbReference type="Rhea" id="RHEA-COMP:17906"/>
        <dbReference type="ChEBI" id="CHEBI:15377"/>
        <dbReference type="ChEBI" id="CHEBI:15379"/>
        <dbReference type="ChEBI" id="CHEBI:16526"/>
        <dbReference type="ChEBI" id="CHEBI:16810"/>
        <dbReference type="ChEBI" id="CHEBI:30031"/>
        <dbReference type="ChEBI" id="CHEBI:34779"/>
        <dbReference type="ChEBI" id="CHEBI:85452"/>
        <dbReference type="ChEBI" id="CHEBI:189585"/>
    </reaction>
    <physiologicalReaction direction="left-to-right" evidence="18">
        <dbReference type="Rhea" id="RHEA:70472"/>
    </physiologicalReaction>
</comment>
<dbReference type="PhylomeDB" id="T1IK09"/>
<evidence type="ECO:0000256" key="9">
    <source>
        <dbReference type="ARBA" id="ARBA00023004"/>
    </source>
</evidence>
<comment type="subunit">
    <text evidence="22">Interacts with PCNA homotrimer; this interaction is enhanced during the S-phase of the cell cycle. Interacts with nucleolar proteins NCL, UBTF and NPM1. Interacts with XRCC5-XRCC6 heterodimer.</text>
</comment>
<dbReference type="GO" id="GO:0005654">
    <property type="term" value="C:nucleoplasm"/>
    <property type="evidence" value="ECO:0007669"/>
    <property type="project" value="UniProtKB-SubCell"/>
</dbReference>
<comment type="catalytic activity">
    <reaction evidence="19">
        <text>a 1,N(6)-etheno-2'-deoxyadenosine in double-stranded DNA + 2-oxoglutarate + O2 + H2O = a 2'-deoxyadenosine in double-stranded DNA + glyoxal + succinate + CO2</text>
        <dbReference type="Rhea" id="RHEA:70463"/>
        <dbReference type="Rhea" id="RHEA-COMP:17897"/>
        <dbReference type="Rhea" id="RHEA-COMP:17903"/>
        <dbReference type="ChEBI" id="CHEBI:15377"/>
        <dbReference type="ChEBI" id="CHEBI:15379"/>
        <dbReference type="ChEBI" id="CHEBI:16526"/>
        <dbReference type="ChEBI" id="CHEBI:16810"/>
        <dbReference type="ChEBI" id="CHEBI:30031"/>
        <dbReference type="ChEBI" id="CHEBI:34779"/>
        <dbReference type="ChEBI" id="CHEBI:90615"/>
        <dbReference type="ChEBI" id="CHEBI:189583"/>
    </reaction>
    <physiologicalReaction direction="left-to-right" evidence="19">
        <dbReference type="Rhea" id="RHEA:70464"/>
    </physiologicalReaction>
</comment>
<comment type="catalytic activity">
    <reaction evidence="12">
        <text>an N(1)-methyl-2'-deoxyadenosine in single-stranded DNA + 2-oxoglutarate + O2 = a 2'-deoxyadenosine in single-stranded DNA + formaldehyde + succinate + CO2 + H(+)</text>
        <dbReference type="Rhea" id="RHEA:70447"/>
        <dbReference type="Rhea" id="RHEA-COMP:17895"/>
        <dbReference type="Rhea" id="RHEA-COMP:17896"/>
        <dbReference type="ChEBI" id="CHEBI:15378"/>
        <dbReference type="ChEBI" id="CHEBI:15379"/>
        <dbReference type="ChEBI" id="CHEBI:16526"/>
        <dbReference type="ChEBI" id="CHEBI:16810"/>
        <dbReference type="ChEBI" id="CHEBI:16842"/>
        <dbReference type="ChEBI" id="CHEBI:30031"/>
        <dbReference type="ChEBI" id="CHEBI:90615"/>
        <dbReference type="ChEBI" id="CHEBI:139096"/>
    </reaction>
    <physiologicalReaction direction="left-to-right" evidence="12">
        <dbReference type="Rhea" id="RHEA:70448"/>
    </physiologicalReaction>
</comment>
<dbReference type="GO" id="GO:0006307">
    <property type="term" value="P:DNA alkylation repair"/>
    <property type="evidence" value="ECO:0007669"/>
    <property type="project" value="UniProtKB-ARBA"/>
</dbReference>
<evidence type="ECO:0000256" key="17">
    <source>
        <dbReference type="ARBA" id="ARBA00051755"/>
    </source>
</evidence>
<evidence type="ECO:0000256" key="26">
    <source>
        <dbReference type="ARBA" id="ARBA00081727"/>
    </source>
</evidence>
<evidence type="ECO:0000313" key="30">
    <source>
        <dbReference type="Proteomes" id="UP000014500"/>
    </source>
</evidence>
<reference evidence="30" key="1">
    <citation type="submission" date="2011-05" db="EMBL/GenBank/DDBJ databases">
        <authorList>
            <person name="Richards S.R."/>
            <person name="Qu J."/>
            <person name="Jiang H."/>
            <person name="Jhangiani S.N."/>
            <person name="Agravi P."/>
            <person name="Goodspeed R."/>
            <person name="Gross S."/>
            <person name="Mandapat C."/>
            <person name="Jackson L."/>
            <person name="Mathew T."/>
            <person name="Pu L."/>
            <person name="Thornton R."/>
            <person name="Saada N."/>
            <person name="Wilczek-Boney K.B."/>
            <person name="Lee S."/>
            <person name="Kovar C."/>
            <person name="Wu Y."/>
            <person name="Scherer S.E."/>
            <person name="Worley K.C."/>
            <person name="Muzny D.M."/>
            <person name="Gibbs R."/>
        </authorList>
    </citation>
    <scope>NUCLEOTIDE SEQUENCE</scope>
    <source>
        <strain evidence="30">Brora</strain>
    </source>
</reference>
<dbReference type="Proteomes" id="UP000014500">
    <property type="component" value="Unassembled WGS sequence"/>
</dbReference>
<comment type="catalytic activity">
    <reaction evidence="15">
        <text>an N(3)-methyl-2'-deoxycytidine in double-stranded DNA + 2-oxoglutarate + O2 = a 2'-deoxycytidine in double-stranded DNA + formaldehyde + succinate + CO2 + H(+)</text>
        <dbReference type="Rhea" id="RHEA:70439"/>
        <dbReference type="Rhea" id="RHEA-COMP:14237"/>
        <dbReference type="Rhea" id="RHEA-COMP:17070"/>
        <dbReference type="ChEBI" id="CHEBI:15378"/>
        <dbReference type="ChEBI" id="CHEBI:15379"/>
        <dbReference type="ChEBI" id="CHEBI:16526"/>
        <dbReference type="ChEBI" id="CHEBI:16810"/>
        <dbReference type="ChEBI" id="CHEBI:16842"/>
        <dbReference type="ChEBI" id="CHEBI:30031"/>
        <dbReference type="ChEBI" id="CHEBI:85452"/>
        <dbReference type="ChEBI" id="CHEBI:139075"/>
    </reaction>
    <physiologicalReaction direction="left-to-right" evidence="15">
        <dbReference type="Rhea" id="RHEA:70440"/>
    </physiologicalReaction>
</comment>
<evidence type="ECO:0000256" key="24">
    <source>
        <dbReference type="ARBA" id="ARBA00072134"/>
    </source>
</evidence>
<evidence type="ECO:0000256" key="5">
    <source>
        <dbReference type="ARBA" id="ARBA00022763"/>
    </source>
</evidence>
<dbReference type="HOGENOM" id="CLU_048788_5_2_1"/>
<dbReference type="STRING" id="126957.T1IK09"/>
<evidence type="ECO:0000256" key="7">
    <source>
        <dbReference type="ARBA" id="ARBA00022964"/>
    </source>
</evidence>
<dbReference type="InterPro" id="IPR027450">
    <property type="entry name" value="AlkB-like"/>
</dbReference>
<keyword evidence="8" id="KW-0560">Oxidoreductase</keyword>
<evidence type="ECO:0000256" key="12">
    <source>
        <dbReference type="ARBA" id="ARBA00051010"/>
    </source>
</evidence>
<dbReference type="GO" id="GO:0051747">
    <property type="term" value="F:cytosine C-5 DNA demethylase activity"/>
    <property type="evidence" value="ECO:0007669"/>
    <property type="project" value="UniProtKB-ARBA"/>
</dbReference>
<evidence type="ECO:0000256" key="11">
    <source>
        <dbReference type="ARBA" id="ARBA00023242"/>
    </source>
</evidence>
<evidence type="ECO:0000256" key="13">
    <source>
        <dbReference type="ARBA" id="ARBA00051165"/>
    </source>
</evidence>
<dbReference type="AlphaFoldDB" id="T1IK09"/>
<evidence type="ECO:0000256" key="8">
    <source>
        <dbReference type="ARBA" id="ARBA00023002"/>
    </source>
</evidence>
<keyword evidence="9" id="KW-0408">Iron</keyword>
<evidence type="ECO:0000256" key="14">
    <source>
        <dbReference type="ARBA" id="ARBA00051189"/>
    </source>
</evidence>
<dbReference type="PROSITE" id="PS51471">
    <property type="entry name" value="FE2OG_OXY"/>
    <property type="match status" value="1"/>
</dbReference>
<evidence type="ECO:0000256" key="25">
    <source>
        <dbReference type="ARBA" id="ARBA00077989"/>
    </source>
</evidence>
<dbReference type="GO" id="GO:0008198">
    <property type="term" value="F:ferrous iron binding"/>
    <property type="evidence" value="ECO:0007669"/>
    <property type="project" value="TreeGrafter"/>
</dbReference>
<keyword evidence="30" id="KW-1185">Reference proteome</keyword>
<dbReference type="PANTHER" id="PTHR31573:SF1">
    <property type="entry name" value="DNA OXIDATIVE DEMETHYLASE ALKBH2"/>
    <property type="match status" value="1"/>
</dbReference>
<protein>
    <recommendedName>
        <fullName evidence="24">DNA oxidative demethylase ALKBH2</fullName>
        <ecNumber evidence="23">1.14.11.33</ecNumber>
    </recommendedName>
    <alternativeName>
        <fullName evidence="25">Alkylated DNA repair protein alkB homolog 2</fullName>
    </alternativeName>
    <alternativeName>
        <fullName evidence="26">Alpha-ketoglutarate-dependent dioxygenase alkB homolog 2</fullName>
    </alternativeName>
</protein>
<keyword evidence="11" id="KW-0539">Nucleus</keyword>
<evidence type="ECO:0000256" key="20">
    <source>
        <dbReference type="ARBA" id="ARBA00052800"/>
    </source>
</evidence>
<comment type="catalytic activity">
    <reaction evidence="21">
        <text>a methylated nucleobase within DNA + 2-oxoglutarate + O2 = a nucleobase within DNA + formaldehyde + succinate + CO2</text>
        <dbReference type="Rhea" id="RHEA:30299"/>
        <dbReference type="Rhea" id="RHEA-COMP:12192"/>
        <dbReference type="Rhea" id="RHEA-COMP:12193"/>
        <dbReference type="ChEBI" id="CHEBI:15379"/>
        <dbReference type="ChEBI" id="CHEBI:16526"/>
        <dbReference type="ChEBI" id="CHEBI:16810"/>
        <dbReference type="ChEBI" id="CHEBI:16842"/>
        <dbReference type="ChEBI" id="CHEBI:30031"/>
        <dbReference type="ChEBI" id="CHEBI:32875"/>
        <dbReference type="ChEBI" id="CHEBI:64428"/>
        <dbReference type="EC" id="1.14.11.33"/>
    </reaction>
    <physiologicalReaction direction="left-to-right" evidence="21">
        <dbReference type="Rhea" id="RHEA:30300"/>
    </physiologicalReaction>
</comment>
<evidence type="ECO:0000256" key="19">
    <source>
        <dbReference type="ARBA" id="ARBA00052627"/>
    </source>
</evidence>
<dbReference type="OMA" id="TQHHWQH"/>
<feature type="binding site" evidence="27">
    <location>
        <begin position="77"/>
        <end position="79"/>
    </location>
    <ligand>
        <name>substrate</name>
    </ligand>
</feature>
<name>T1IK09_STRMM</name>
<dbReference type="EMBL" id="AFFK01014949">
    <property type="status" value="NOT_ANNOTATED_CDS"/>
    <property type="molecule type" value="Genomic_DNA"/>
</dbReference>
<comment type="cofactor">
    <cofactor evidence="1">
        <name>Fe(2+)</name>
        <dbReference type="ChEBI" id="CHEBI:29033"/>
    </cofactor>
</comment>
<evidence type="ECO:0000256" key="2">
    <source>
        <dbReference type="ARBA" id="ARBA00004604"/>
    </source>
</evidence>
<feature type="binding site" evidence="27">
    <location>
        <position position="198"/>
    </location>
    <ligand>
        <name>2-oxoglutarate</name>
        <dbReference type="ChEBI" id="CHEBI:16810"/>
    </ligand>
</feature>
<sequence length="210" mass="23764">MAGLAKELLPPIKLVKSGMCISCKPLFNKSTADWVFEQLERETEYYTGSLARVKVYGQWFPIPRKQVAYGNDKNLTYTFSGNKIPCRPWTPLIEALRDIIHKSGGPKFNFALVNRYADGRDKIGAHRDDEPDLDKTSPIASLSFGATRKFKLSPVNKKFLAKPFSIDLVHGSLLIMHPPTNKHWKHEIPAQASVTTPRINITFRTIKQVL</sequence>
<comment type="catalytic activity">
    <reaction evidence="13">
        <text>an N(3)-methyl-2'-deoxycytidine in single-stranded DNA + 2-oxoglutarate + O2 = a 2'-deoxycytidine in single-stranded DNA + formaldehyde + succinate + CO2 + H(+)</text>
        <dbReference type="Rhea" id="RHEA:70435"/>
        <dbReference type="Rhea" id="RHEA-COMP:12846"/>
        <dbReference type="Rhea" id="RHEA-COMP:17894"/>
        <dbReference type="ChEBI" id="CHEBI:15378"/>
        <dbReference type="ChEBI" id="CHEBI:15379"/>
        <dbReference type="ChEBI" id="CHEBI:16526"/>
        <dbReference type="ChEBI" id="CHEBI:16810"/>
        <dbReference type="ChEBI" id="CHEBI:16842"/>
        <dbReference type="ChEBI" id="CHEBI:30031"/>
        <dbReference type="ChEBI" id="CHEBI:85452"/>
        <dbReference type="ChEBI" id="CHEBI:139075"/>
    </reaction>
    <physiologicalReaction direction="left-to-right" evidence="13">
        <dbReference type="Rhea" id="RHEA:70436"/>
    </physiologicalReaction>
</comment>
<feature type="binding site" evidence="27">
    <location>
        <position position="204"/>
    </location>
    <ligand>
        <name>2-oxoglutarate</name>
        <dbReference type="ChEBI" id="CHEBI:16810"/>
    </ligand>
</feature>
<feature type="binding site" evidence="27">
    <location>
        <position position="114"/>
    </location>
    <ligand>
        <name>2-oxoglutarate</name>
        <dbReference type="ChEBI" id="CHEBI:16810"/>
    </ligand>
</feature>
<comment type="catalytic activity">
    <reaction evidence="20">
        <text>an N(1)-methyl-2'-deoxyadenosine in double-stranded DNA + 2-oxoglutarate + O2 = a 2'-deoxyadenosine in double-stranded DNA + formaldehyde + succinate + CO2 + H(+)</text>
        <dbReference type="Rhea" id="RHEA:70443"/>
        <dbReference type="Rhea" id="RHEA-COMP:14236"/>
        <dbReference type="Rhea" id="RHEA-COMP:17897"/>
        <dbReference type="ChEBI" id="CHEBI:15378"/>
        <dbReference type="ChEBI" id="CHEBI:15379"/>
        <dbReference type="ChEBI" id="CHEBI:16526"/>
        <dbReference type="ChEBI" id="CHEBI:16810"/>
        <dbReference type="ChEBI" id="CHEBI:16842"/>
        <dbReference type="ChEBI" id="CHEBI:30031"/>
        <dbReference type="ChEBI" id="CHEBI:90615"/>
        <dbReference type="ChEBI" id="CHEBI:139096"/>
    </reaction>
    <physiologicalReaction direction="left-to-right" evidence="20">
        <dbReference type="Rhea" id="RHEA:70444"/>
    </physiologicalReaction>
</comment>
<evidence type="ECO:0000256" key="18">
    <source>
        <dbReference type="ARBA" id="ARBA00052597"/>
    </source>
</evidence>
<dbReference type="GO" id="GO:0035516">
    <property type="term" value="F:broad specificity oxidative DNA demethylase activity"/>
    <property type="evidence" value="ECO:0007669"/>
    <property type="project" value="UniProtKB-EC"/>
</dbReference>
<dbReference type="GO" id="GO:0005730">
    <property type="term" value="C:nucleolus"/>
    <property type="evidence" value="ECO:0007669"/>
    <property type="project" value="UniProtKB-SubCell"/>
</dbReference>
<dbReference type="EC" id="1.14.11.33" evidence="23"/>
<evidence type="ECO:0000256" key="3">
    <source>
        <dbReference type="ARBA" id="ARBA00004642"/>
    </source>
</evidence>
<keyword evidence="4" id="KW-0479">Metal-binding</keyword>
<evidence type="ECO:0000256" key="10">
    <source>
        <dbReference type="ARBA" id="ARBA00023204"/>
    </source>
</evidence>
<evidence type="ECO:0000259" key="28">
    <source>
        <dbReference type="PROSITE" id="PS51471"/>
    </source>
</evidence>
<evidence type="ECO:0000256" key="6">
    <source>
        <dbReference type="ARBA" id="ARBA00022842"/>
    </source>
</evidence>
<evidence type="ECO:0000256" key="15">
    <source>
        <dbReference type="ARBA" id="ARBA00051376"/>
    </source>
</evidence>
<evidence type="ECO:0000256" key="27">
    <source>
        <dbReference type="PIRSR" id="PIRSR632852-1"/>
    </source>
</evidence>
<evidence type="ECO:0000256" key="1">
    <source>
        <dbReference type="ARBA" id="ARBA00001954"/>
    </source>
</evidence>
<comment type="catalytic activity">
    <reaction evidence="17">
        <text>a 1,N(2)-etheno-2'-deoxyguanosine in double-stranded DNA + 2-oxoglutarate + O2 + H2O = a 2'-deoxyguanosine in double-stranded DNA + glyoxal + succinate + CO2</text>
        <dbReference type="Rhea" id="RHEA:70487"/>
        <dbReference type="Rhea" id="RHEA-COMP:17910"/>
        <dbReference type="Rhea" id="RHEA-COMP:17912"/>
        <dbReference type="ChEBI" id="CHEBI:15377"/>
        <dbReference type="ChEBI" id="CHEBI:15379"/>
        <dbReference type="ChEBI" id="CHEBI:16526"/>
        <dbReference type="ChEBI" id="CHEBI:16810"/>
        <dbReference type="ChEBI" id="CHEBI:30031"/>
        <dbReference type="ChEBI" id="CHEBI:34779"/>
        <dbReference type="ChEBI" id="CHEBI:85445"/>
        <dbReference type="ChEBI" id="CHEBI:189586"/>
    </reaction>
    <physiologicalReaction direction="left-to-right" evidence="17">
        <dbReference type="Rhea" id="RHEA:70488"/>
    </physiologicalReaction>
</comment>
<dbReference type="eggNOG" id="ENOG502QTDK">
    <property type="taxonomic scope" value="Eukaryota"/>
</dbReference>
<dbReference type="SUPFAM" id="SSF51197">
    <property type="entry name" value="Clavaminate synthase-like"/>
    <property type="match status" value="1"/>
</dbReference>
<feature type="domain" description="Fe2OG dioxygenase" evidence="28">
    <location>
        <begin position="107"/>
        <end position="207"/>
    </location>
</feature>
<feature type="binding site" evidence="27">
    <location>
        <position position="126"/>
    </location>
    <ligand>
        <name>2-oxoglutarate</name>
        <dbReference type="ChEBI" id="CHEBI:16810"/>
    </ligand>
</feature>
<reference evidence="29" key="2">
    <citation type="submission" date="2015-02" db="UniProtKB">
        <authorList>
            <consortium name="EnsemblMetazoa"/>
        </authorList>
    </citation>
    <scope>IDENTIFICATION</scope>
</reference>
<evidence type="ECO:0000256" key="21">
    <source>
        <dbReference type="ARBA" id="ARBA00053025"/>
    </source>
</evidence>
<dbReference type="InterPro" id="IPR005123">
    <property type="entry name" value="Oxoglu/Fe-dep_dioxygenase_dom"/>
</dbReference>
<feature type="binding site" evidence="27">
    <location>
        <position position="202"/>
    </location>
    <ligand>
        <name>2-oxoglutarate</name>
        <dbReference type="ChEBI" id="CHEBI:16810"/>
    </ligand>
</feature>
<feature type="binding site" evidence="27">
    <location>
        <position position="129"/>
    </location>
    <ligand>
        <name>substrate</name>
    </ligand>
</feature>
<dbReference type="PANTHER" id="PTHR31573">
    <property type="entry name" value="ALPHA-KETOGLUTARATE-DEPENDENT DIOXYGENASE ALKB HOMOLOG 2"/>
    <property type="match status" value="1"/>
</dbReference>
<keyword evidence="7" id="KW-0223">Dioxygenase</keyword>
<comment type="catalytic activity">
    <reaction evidence="16">
        <text>a 3,N(4)-etheno-2'-deoxycytidine in double-stranded DNA + 2-oxoglutarate + O2 + H2O = a 2'-deoxycytidine in double-stranded DNA + glyoxal + succinate + CO2</text>
        <dbReference type="Rhea" id="RHEA:70467"/>
        <dbReference type="Rhea" id="RHEA-COMP:17070"/>
        <dbReference type="Rhea" id="RHEA-COMP:17905"/>
        <dbReference type="ChEBI" id="CHEBI:15377"/>
        <dbReference type="ChEBI" id="CHEBI:15379"/>
        <dbReference type="ChEBI" id="CHEBI:16526"/>
        <dbReference type="ChEBI" id="CHEBI:16810"/>
        <dbReference type="ChEBI" id="CHEBI:30031"/>
        <dbReference type="ChEBI" id="CHEBI:34779"/>
        <dbReference type="ChEBI" id="CHEBI:85452"/>
        <dbReference type="ChEBI" id="CHEBI:189585"/>
    </reaction>
    <physiologicalReaction direction="left-to-right" evidence="16">
        <dbReference type="Rhea" id="RHEA:70468"/>
    </physiologicalReaction>
</comment>
<dbReference type="EnsemblMetazoa" id="SMAR001240-RA">
    <property type="protein sequence ID" value="SMAR001240-PA"/>
    <property type="gene ID" value="SMAR001240"/>
</dbReference>
<keyword evidence="6" id="KW-0460">Magnesium</keyword>
<evidence type="ECO:0000313" key="29">
    <source>
        <dbReference type="EnsemblMetazoa" id="SMAR001240-PA"/>
    </source>
</evidence>
<evidence type="ECO:0000256" key="16">
    <source>
        <dbReference type="ARBA" id="ARBA00051434"/>
    </source>
</evidence>
<accession>T1IK09</accession>
<evidence type="ECO:0000256" key="4">
    <source>
        <dbReference type="ARBA" id="ARBA00022723"/>
    </source>
</evidence>
<dbReference type="Gene3D" id="2.60.120.590">
    <property type="entry name" value="Alpha-ketoglutarate-dependent dioxygenase AlkB-like"/>
    <property type="match status" value="1"/>
</dbReference>
<evidence type="ECO:0000256" key="23">
    <source>
        <dbReference type="ARBA" id="ARBA00066725"/>
    </source>
</evidence>
<proteinExistence type="predicted"/>
<keyword evidence="5" id="KW-0227">DNA damage</keyword>
<evidence type="ECO:0000256" key="22">
    <source>
        <dbReference type="ARBA" id="ARBA00062909"/>
    </source>
</evidence>
<dbReference type="InterPro" id="IPR037151">
    <property type="entry name" value="AlkB-like_sf"/>
</dbReference>
<feature type="binding site" evidence="27">
    <location>
        <position position="116"/>
    </location>
    <ligand>
        <name>2-oxoglutarate</name>
        <dbReference type="ChEBI" id="CHEBI:16810"/>
    </ligand>
</feature>